<name>A0A1M8A9S3_MALS4</name>
<dbReference type="AlphaFoldDB" id="A0A1M8A9S3"/>
<evidence type="ECO:0000256" key="1">
    <source>
        <dbReference type="SAM" id="MobiDB-lite"/>
    </source>
</evidence>
<feature type="region of interest" description="Disordered" evidence="1">
    <location>
        <begin position="94"/>
        <end position="113"/>
    </location>
</feature>
<accession>A0A1M8A9S3</accession>
<evidence type="ECO:0000313" key="3">
    <source>
        <dbReference type="EMBL" id="SHO79171.1"/>
    </source>
</evidence>
<protein>
    <recommendedName>
        <fullName evidence="5">Secreted protein</fullName>
    </recommendedName>
</protein>
<keyword evidence="2" id="KW-0732">Signal</keyword>
<gene>
    <name evidence="3" type="ORF">MSYG_3520</name>
</gene>
<organism evidence="3 4">
    <name type="scientific">Malassezia sympodialis (strain ATCC 42132)</name>
    <name type="common">Atopic eczema-associated yeast</name>
    <dbReference type="NCBI Taxonomy" id="1230383"/>
    <lineage>
        <taxon>Eukaryota</taxon>
        <taxon>Fungi</taxon>
        <taxon>Dikarya</taxon>
        <taxon>Basidiomycota</taxon>
        <taxon>Ustilaginomycotina</taxon>
        <taxon>Malasseziomycetes</taxon>
        <taxon>Malasseziales</taxon>
        <taxon>Malasseziaceae</taxon>
        <taxon>Malassezia</taxon>
    </lineage>
</organism>
<dbReference type="VEuPathDB" id="FungiDB:MSYG_3520"/>
<feature type="chain" id="PRO_5012975123" description="Secreted protein" evidence="2">
    <location>
        <begin position="23"/>
        <end position="139"/>
    </location>
</feature>
<sequence length="139" mass="15199">MFGLTISRVLLASLLLVSACLACEDTYVAKVTLFDGNCLGRPKFVDYLCDKNNYGEGNAQTHQNVAQLYHALNANFETRDPSVGATLNTWGSAGMSKRNRNNHNNPEGPVQHTELSPAPFNCIPLAPGSATGFNVRYHW</sequence>
<evidence type="ECO:0008006" key="5">
    <source>
        <dbReference type="Google" id="ProtNLM"/>
    </source>
</evidence>
<dbReference type="EMBL" id="LT671825">
    <property type="protein sequence ID" value="SHO79171.1"/>
    <property type="molecule type" value="Genomic_DNA"/>
</dbReference>
<reference evidence="4" key="1">
    <citation type="journal article" date="2017" name="Nucleic Acids Res.">
        <title>Proteogenomics produces comprehensive and highly accurate protein-coding gene annotation in a complete genome assembly of Malassezia sympodialis.</title>
        <authorList>
            <person name="Zhu Y."/>
            <person name="Engstroem P.G."/>
            <person name="Tellgren-Roth C."/>
            <person name="Baudo C.D."/>
            <person name="Kennell J.C."/>
            <person name="Sun S."/>
            <person name="Billmyre R.B."/>
            <person name="Schroeder M.S."/>
            <person name="Andersson A."/>
            <person name="Holm T."/>
            <person name="Sigurgeirsson B."/>
            <person name="Wu G."/>
            <person name="Sankaranarayanan S.R."/>
            <person name="Siddharthan R."/>
            <person name="Sanyal K."/>
            <person name="Lundeberg J."/>
            <person name="Nystedt B."/>
            <person name="Boekhout T."/>
            <person name="Dawson T.L. Jr."/>
            <person name="Heitman J."/>
            <person name="Scheynius A."/>
            <person name="Lehtioe J."/>
        </authorList>
    </citation>
    <scope>NUCLEOTIDE SEQUENCE [LARGE SCALE GENOMIC DNA]</scope>
    <source>
        <strain evidence="4">ATCC 42132</strain>
    </source>
</reference>
<dbReference type="Proteomes" id="UP000186303">
    <property type="component" value="Chromosome 5"/>
</dbReference>
<feature type="signal peptide" evidence="2">
    <location>
        <begin position="1"/>
        <end position="22"/>
    </location>
</feature>
<dbReference type="OrthoDB" id="3353911at2759"/>
<evidence type="ECO:0000313" key="4">
    <source>
        <dbReference type="Proteomes" id="UP000186303"/>
    </source>
</evidence>
<evidence type="ECO:0000256" key="2">
    <source>
        <dbReference type="SAM" id="SignalP"/>
    </source>
</evidence>
<keyword evidence="4" id="KW-1185">Reference proteome</keyword>
<proteinExistence type="predicted"/>